<evidence type="ECO:0000313" key="2">
    <source>
        <dbReference type="EMBL" id="RFA27881.1"/>
    </source>
</evidence>
<sequence>MIAGAASVALVLGGAGAAQAGPVAPPVVGYTYAGFVVPTAAQNGGAAYVPVQGLVSGAGATFSLSSYGTRMLCGGTTFYPLDLTTYGGGSFSFSGLVPVSESGHTCVVNVYSAVSNQTIDFQPGQVSYAGDLLPTAVVNIYCEIVNHSNRTGGL</sequence>
<feature type="chain" id="PRO_5017677695" evidence="1">
    <location>
        <begin position="21"/>
        <end position="154"/>
    </location>
</feature>
<reference evidence="2 3" key="1">
    <citation type="submission" date="2017-04" db="EMBL/GenBank/DDBJ databases">
        <title>Comparative genome analysis of Subtercola boreus.</title>
        <authorList>
            <person name="Cho Y.-J."/>
            <person name="Cho A."/>
            <person name="Kim O.-S."/>
            <person name="Lee J.-I."/>
        </authorList>
    </citation>
    <scope>NUCLEOTIDE SEQUENCE [LARGE SCALE GENOMIC DNA]</scope>
    <source>
        <strain evidence="2 3">P28004</strain>
    </source>
</reference>
<gene>
    <name evidence="2" type="ORF">B7R25_06020</name>
</gene>
<evidence type="ECO:0000313" key="3">
    <source>
        <dbReference type="Proteomes" id="UP000257080"/>
    </source>
</evidence>
<comment type="caution">
    <text evidence="2">The sequence shown here is derived from an EMBL/GenBank/DDBJ whole genome shotgun (WGS) entry which is preliminary data.</text>
</comment>
<proteinExistence type="predicted"/>
<dbReference type="Proteomes" id="UP000257080">
    <property type="component" value="Unassembled WGS sequence"/>
</dbReference>
<feature type="signal peptide" evidence="1">
    <location>
        <begin position="1"/>
        <end position="20"/>
    </location>
</feature>
<organism evidence="2 3">
    <name type="scientific">Subtercola boreus</name>
    <dbReference type="NCBI Taxonomy" id="120213"/>
    <lineage>
        <taxon>Bacteria</taxon>
        <taxon>Bacillati</taxon>
        <taxon>Actinomycetota</taxon>
        <taxon>Actinomycetes</taxon>
        <taxon>Micrococcales</taxon>
        <taxon>Microbacteriaceae</taxon>
        <taxon>Subtercola</taxon>
    </lineage>
</organism>
<accession>A0A3E0WC47</accession>
<evidence type="ECO:0000256" key="1">
    <source>
        <dbReference type="SAM" id="SignalP"/>
    </source>
</evidence>
<dbReference type="AlphaFoldDB" id="A0A3E0WC47"/>
<name>A0A3E0WC47_9MICO</name>
<dbReference type="EMBL" id="NBXE01000018">
    <property type="protein sequence ID" value="RFA27881.1"/>
    <property type="molecule type" value="Genomic_DNA"/>
</dbReference>
<keyword evidence="1" id="KW-0732">Signal</keyword>
<protein>
    <submittedName>
        <fullName evidence="2">Uncharacterized protein</fullName>
    </submittedName>
</protein>